<evidence type="ECO:0000313" key="3">
    <source>
        <dbReference type="Proteomes" id="UP001209878"/>
    </source>
</evidence>
<accession>A0AAD9P9P0</accession>
<dbReference type="AlphaFoldDB" id="A0AAD9P9P0"/>
<feature type="region of interest" description="Disordered" evidence="1">
    <location>
        <begin position="82"/>
        <end position="104"/>
    </location>
</feature>
<dbReference type="EMBL" id="JAODUO010000071">
    <property type="protein sequence ID" value="KAK2190687.1"/>
    <property type="molecule type" value="Genomic_DNA"/>
</dbReference>
<name>A0AAD9P9P0_RIDPI</name>
<organism evidence="2 3">
    <name type="scientific">Ridgeia piscesae</name>
    <name type="common">Tubeworm</name>
    <dbReference type="NCBI Taxonomy" id="27915"/>
    <lineage>
        <taxon>Eukaryota</taxon>
        <taxon>Metazoa</taxon>
        <taxon>Spiralia</taxon>
        <taxon>Lophotrochozoa</taxon>
        <taxon>Annelida</taxon>
        <taxon>Polychaeta</taxon>
        <taxon>Sedentaria</taxon>
        <taxon>Canalipalpata</taxon>
        <taxon>Sabellida</taxon>
        <taxon>Siboglinidae</taxon>
        <taxon>Ridgeia</taxon>
    </lineage>
</organism>
<keyword evidence="3" id="KW-1185">Reference proteome</keyword>
<protein>
    <submittedName>
        <fullName evidence="2">Uncharacterized protein</fullName>
    </submittedName>
</protein>
<sequence>MFPRGLVRLLAHDSTYKPICDTGHPWGHWWKTGMGCRAIHGILLKQYTWVLLDQYMRWQHLNYSTSTVTLDRPRTGTCAVTHNESSRADSGRRAKTGFARSRTTAPDKVAERASVCVNTHACFRDALPPSTTKRDCVGVSGYCHHTDSVNSFDDSARLFAAAGNSRNASVPPGQTCQVSAFVCRLSAVTAPY</sequence>
<reference evidence="2" key="1">
    <citation type="journal article" date="2023" name="Mol. Biol. Evol.">
        <title>Third-Generation Sequencing Reveals the Adaptive Role of the Epigenome in Three Deep-Sea Polychaetes.</title>
        <authorList>
            <person name="Perez M."/>
            <person name="Aroh O."/>
            <person name="Sun Y."/>
            <person name="Lan Y."/>
            <person name="Juniper S.K."/>
            <person name="Young C.R."/>
            <person name="Angers B."/>
            <person name="Qian P.Y."/>
        </authorList>
    </citation>
    <scope>NUCLEOTIDE SEQUENCE</scope>
    <source>
        <tissue evidence="2">Vestimentum</tissue>
    </source>
</reference>
<comment type="caution">
    <text evidence="2">The sequence shown here is derived from an EMBL/GenBank/DDBJ whole genome shotgun (WGS) entry which is preliminary data.</text>
</comment>
<dbReference type="Proteomes" id="UP001209878">
    <property type="component" value="Unassembled WGS sequence"/>
</dbReference>
<gene>
    <name evidence="2" type="ORF">NP493_73g00007</name>
</gene>
<proteinExistence type="predicted"/>
<evidence type="ECO:0000256" key="1">
    <source>
        <dbReference type="SAM" id="MobiDB-lite"/>
    </source>
</evidence>
<evidence type="ECO:0000313" key="2">
    <source>
        <dbReference type="EMBL" id="KAK2190687.1"/>
    </source>
</evidence>